<keyword evidence="2" id="KW-1185">Reference proteome</keyword>
<evidence type="ECO:0000313" key="2">
    <source>
        <dbReference type="Proteomes" id="UP000479226"/>
    </source>
</evidence>
<dbReference type="SUPFAM" id="SSF52833">
    <property type="entry name" value="Thioredoxin-like"/>
    <property type="match status" value="1"/>
</dbReference>
<gene>
    <name evidence="1" type="ORF">G6N77_16675</name>
</gene>
<dbReference type="RefSeq" id="WP_165183293.1">
    <property type="nucleotide sequence ID" value="NZ_JAAKZI010000036.1"/>
</dbReference>
<dbReference type="Pfam" id="PF05768">
    <property type="entry name" value="Glrx-like"/>
    <property type="match status" value="1"/>
</dbReference>
<evidence type="ECO:0000313" key="1">
    <source>
        <dbReference type="EMBL" id="NGN85080.1"/>
    </source>
</evidence>
<comment type="caution">
    <text evidence="1">The sequence shown here is derived from an EMBL/GenBank/DDBJ whole genome shotgun (WGS) entry which is preliminary data.</text>
</comment>
<dbReference type="Proteomes" id="UP000479226">
    <property type="component" value="Unassembled WGS sequence"/>
</dbReference>
<protein>
    <submittedName>
        <fullName evidence="1">Glutaredoxin family protein</fullName>
    </submittedName>
</protein>
<dbReference type="InterPro" id="IPR036249">
    <property type="entry name" value="Thioredoxin-like_sf"/>
</dbReference>
<name>A0ABX0DH16_9MICC</name>
<dbReference type="InterPro" id="IPR008554">
    <property type="entry name" value="Glutaredoxin-like"/>
</dbReference>
<organism evidence="1 2">
    <name type="scientific">Arthrobacter silviterrae</name>
    <dbReference type="NCBI Taxonomy" id="2026658"/>
    <lineage>
        <taxon>Bacteria</taxon>
        <taxon>Bacillati</taxon>
        <taxon>Actinomycetota</taxon>
        <taxon>Actinomycetes</taxon>
        <taxon>Micrococcales</taxon>
        <taxon>Micrococcaceae</taxon>
        <taxon>Arthrobacter</taxon>
    </lineage>
</organism>
<dbReference type="Gene3D" id="3.40.30.10">
    <property type="entry name" value="Glutaredoxin"/>
    <property type="match status" value="1"/>
</dbReference>
<reference evidence="1 2" key="1">
    <citation type="submission" date="2020-02" db="EMBL/GenBank/DDBJ databases">
        <title>Genome sequence of the type strain DSM 27180 of Arthrobacter silviterrae.</title>
        <authorList>
            <person name="Gao J."/>
            <person name="Sun J."/>
        </authorList>
    </citation>
    <scope>NUCLEOTIDE SEQUENCE [LARGE SCALE GENOMIC DNA]</scope>
    <source>
        <strain evidence="1 2">DSM 27180</strain>
    </source>
</reference>
<accession>A0ABX0DH16</accession>
<dbReference type="EMBL" id="JAAKZI010000036">
    <property type="protein sequence ID" value="NGN85080.1"/>
    <property type="molecule type" value="Genomic_DNA"/>
</dbReference>
<proteinExistence type="predicted"/>
<sequence length="96" mass="10129">MNPVPEGAPAPAPRLELLTREGCHLCTAAREVVAAVADDVGLPWQETTIDGDPALTARYGEEVPVVLVDGVPRDFWQIDPVRLRSVLGRAMGGAGA</sequence>